<evidence type="ECO:0000313" key="2">
    <source>
        <dbReference type="Proteomes" id="UP000182624"/>
    </source>
</evidence>
<reference evidence="2" key="1">
    <citation type="submission" date="2016-10" db="EMBL/GenBank/DDBJ databases">
        <authorList>
            <person name="Varghese N."/>
            <person name="Submissions S."/>
        </authorList>
    </citation>
    <scope>NUCLEOTIDE SEQUENCE [LARGE SCALE GENOMIC DNA]</scope>
    <source>
        <strain evidence="2">P18</strain>
    </source>
</reference>
<accession>A0A1I5PYA9</accession>
<dbReference type="Proteomes" id="UP000182624">
    <property type="component" value="Unassembled WGS sequence"/>
</dbReference>
<dbReference type="RefSeq" id="WP_177201552.1">
    <property type="nucleotide sequence ID" value="NZ_FOXO01000001.1"/>
</dbReference>
<name>A0A1I5PYA9_9FIRM</name>
<organism evidence="1 2">
    <name type="scientific">Butyrivibrio proteoclasticus</name>
    <dbReference type="NCBI Taxonomy" id="43305"/>
    <lineage>
        <taxon>Bacteria</taxon>
        <taxon>Bacillati</taxon>
        <taxon>Bacillota</taxon>
        <taxon>Clostridia</taxon>
        <taxon>Lachnospirales</taxon>
        <taxon>Lachnospiraceae</taxon>
        <taxon>Butyrivibrio</taxon>
    </lineage>
</organism>
<keyword evidence="2" id="KW-1185">Reference proteome</keyword>
<proteinExistence type="predicted"/>
<gene>
    <name evidence="1" type="ORF">SAMN04487928_101191</name>
</gene>
<dbReference type="EMBL" id="FOXO01000001">
    <property type="protein sequence ID" value="SFP38671.1"/>
    <property type="molecule type" value="Genomic_DNA"/>
</dbReference>
<evidence type="ECO:0000313" key="1">
    <source>
        <dbReference type="EMBL" id="SFP38671.1"/>
    </source>
</evidence>
<protein>
    <submittedName>
        <fullName evidence="1">Uncharacterized protein</fullName>
    </submittedName>
</protein>
<dbReference type="AlphaFoldDB" id="A0A1I5PYA9"/>
<sequence length="51" mass="5886">MVAKPRPMIVLGSDNKESFVQKFNSNLPSKEFRESCKKAGELFNVRKKTNR</sequence>